<keyword evidence="7" id="KW-1185">Reference proteome</keyword>
<keyword evidence="4" id="KW-0521">NADP</keyword>
<dbReference type="EMBL" id="PSKQ01000021">
    <property type="protein sequence ID" value="MBE8721750.1"/>
    <property type="molecule type" value="Genomic_DNA"/>
</dbReference>
<dbReference type="InterPro" id="IPR036188">
    <property type="entry name" value="FAD/NAD-bd_sf"/>
</dbReference>
<dbReference type="SUPFAM" id="SSF51905">
    <property type="entry name" value="FAD/NAD(P)-binding domain"/>
    <property type="match status" value="1"/>
</dbReference>
<protein>
    <submittedName>
        <fullName evidence="6">All-trans-retinol 13,14-reductase</fullName>
    </submittedName>
</protein>
<evidence type="ECO:0000313" key="6">
    <source>
        <dbReference type="EMBL" id="MBE8721750.1"/>
    </source>
</evidence>
<gene>
    <name evidence="6" type="ORF">C4F40_13570</name>
</gene>
<evidence type="ECO:0000256" key="3">
    <source>
        <dbReference type="ARBA" id="ARBA00022827"/>
    </source>
</evidence>
<keyword evidence="5" id="KW-0520">NAD</keyword>
<dbReference type="PANTHER" id="PTHR46091:SF3">
    <property type="entry name" value="AMINE OXIDASE DOMAIN-CONTAINING PROTEIN"/>
    <property type="match status" value="1"/>
</dbReference>
<evidence type="ECO:0000256" key="1">
    <source>
        <dbReference type="ARBA" id="ARBA00022630"/>
    </source>
</evidence>
<reference evidence="6 7" key="1">
    <citation type="submission" date="2018-02" db="EMBL/GenBank/DDBJ databases">
        <title>Sphingobacterium KA21.</title>
        <authorList>
            <person name="Vasarhelyi B.M."/>
            <person name="Deshmukh S."/>
            <person name="Balint B."/>
            <person name="Kukolya J."/>
        </authorList>
    </citation>
    <scope>NUCLEOTIDE SEQUENCE [LARGE SCALE GENOMIC DNA]</scope>
    <source>
        <strain evidence="6 7">Ka21</strain>
    </source>
</reference>
<keyword evidence="2" id="KW-0732">Signal</keyword>
<evidence type="ECO:0000256" key="2">
    <source>
        <dbReference type="ARBA" id="ARBA00022729"/>
    </source>
</evidence>
<organism evidence="6 7">
    <name type="scientific">Sphingobacterium pedocola</name>
    <dbReference type="NCBI Taxonomy" id="2082722"/>
    <lineage>
        <taxon>Bacteria</taxon>
        <taxon>Pseudomonadati</taxon>
        <taxon>Bacteroidota</taxon>
        <taxon>Sphingobacteriia</taxon>
        <taxon>Sphingobacteriales</taxon>
        <taxon>Sphingobacteriaceae</taxon>
        <taxon>Sphingobacterium</taxon>
    </lineage>
</organism>
<accession>A0ABR9T8X7</accession>
<dbReference type="Proteomes" id="UP000618319">
    <property type="component" value="Unassembled WGS sequence"/>
</dbReference>
<name>A0ABR9T8X7_9SPHI</name>
<dbReference type="PANTHER" id="PTHR46091">
    <property type="entry name" value="BLR7054 PROTEIN"/>
    <property type="match status" value="1"/>
</dbReference>
<evidence type="ECO:0000313" key="7">
    <source>
        <dbReference type="Proteomes" id="UP000618319"/>
    </source>
</evidence>
<proteinExistence type="predicted"/>
<dbReference type="InterPro" id="IPR052206">
    <property type="entry name" value="Retinol_saturase"/>
</dbReference>
<dbReference type="Gene3D" id="3.50.50.60">
    <property type="entry name" value="FAD/NAD(P)-binding domain"/>
    <property type="match status" value="2"/>
</dbReference>
<evidence type="ECO:0000256" key="4">
    <source>
        <dbReference type="ARBA" id="ARBA00022857"/>
    </source>
</evidence>
<dbReference type="RefSeq" id="WP_196939694.1">
    <property type="nucleotide sequence ID" value="NZ_MU158690.1"/>
</dbReference>
<comment type="caution">
    <text evidence="6">The sequence shown here is derived from an EMBL/GenBank/DDBJ whole genome shotgun (WGS) entry which is preliminary data.</text>
</comment>
<evidence type="ECO:0000256" key="5">
    <source>
        <dbReference type="ARBA" id="ARBA00023027"/>
    </source>
</evidence>
<dbReference type="Pfam" id="PF13450">
    <property type="entry name" value="NAD_binding_8"/>
    <property type="match status" value="1"/>
</dbReference>
<sequence length="506" mass="57589">MTTEEFDVIIVGSGLGGLVSAVVMAKQGYRVCVLEKNSQFGGNLQTFSRNKKIFDTGVHYLGGLDEGQNLFQYFSYLGIMSSLKLERMPTVFDEILFDGDENRYPIAQGYDRFVNELLVYFPDEGEALRKYVVDLQDICRAFPLYNLEDKQTYPQHVLDLSVKKYFDDLTTNNKLKAVLVGANFLYAGEESKTPFYVHALSVNSYILSAFRCVNGGSQISKLLIRRLKKLGGQAYKRQEVIKYHLKEGKIADVETAEGNRYTADLFISNTDPKLTLQQIGRNYFRKAYFERITALPVTVSSFSVHLVLLEKKVFYNPSNLFYHRNLESVWSASGYSITNWPAMYMLSMTEDKHNVGYADTITILSYMRFDELKEWNDTFNTVAEMGERGESYERFKQQKINQMIVEVEKKIPDLGKVIKASYASTPLSYRDYIGNFEGSLYGPLKDYNDPLRTMISPKSKIMNLYFTGQGVNMHGILGVTIGGIATCAEILGRTYLMGHIRESLSS</sequence>
<keyword evidence="3" id="KW-0274">FAD</keyword>
<keyword evidence="1" id="KW-0285">Flavoprotein</keyword>